<keyword evidence="6" id="KW-0966">Cell projection</keyword>
<protein>
    <recommendedName>
        <fullName evidence="3">Cilia- and flagella-associated protein 300</fullName>
    </recommendedName>
</protein>
<dbReference type="PANTHER" id="PTHR31078">
    <property type="entry name" value="CILIA- AND FLAGELLA-ASSOCIATED PROTEIN 300"/>
    <property type="match status" value="1"/>
</dbReference>
<organism evidence="8 9">
    <name type="scientific">Chloropicon roscoffensis</name>
    <dbReference type="NCBI Taxonomy" id="1461544"/>
    <lineage>
        <taxon>Eukaryota</taxon>
        <taxon>Viridiplantae</taxon>
        <taxon>Chlorophyta</taxon>
        <taxon>Chloropicophyceae</taxon>
        <taxon>Chloropicales</taxon>
        <taxon>Chloropicaceae</taxon>
        <taxon>Chloropicon</taxon>
    </lineage>
</organism>
<feature type="region of interest" description="Disordered" evidence="7">
    <location>
        <begin position="1"/>
        <end position="41"/>
    </location>
</feature>
<keyword evidence="9" id="KW-1185">Reference proteome</keyword>
<sequence>MALGGAEGDGPAEERAGTFTLLSDDDSASASGNSDPAATSLTRDGYVKTNLTKWDLLRGTTYRKFRYDKFYHKQDAESFVRDFLNSEDVRRELLPEAGSEDVAEVCSFSAKPVKAVTTTMAFFDRLQQAGGVVRPNGQIVKCMDDYFEGFHVQDRLREVLLNEDNEFELDHGEVFTADEKAEFLYKIFRHLAVGGSLCQFEDVLDPYLEVSKLVYKELLTVWRNPRTAKPEVASGVYEIDQVKFRRRDGGGEEEELFPEHSAQNWLYVSTDPFRRTCKAWLHRFKHHW</sequence>
<evidence type="ECO:0000256" key="7">
    <source>
        <dbReference type="SAM" id="MobiDB-lite"/>
    </source>
</evidence>
<comment type="subcellular location">
    <subcellularLocation>
        <location evidence="1">Cytoplasm</location>
        <location evidence="1">Cytoskeleton</location>
        <location evidence="1">Cilium axoneme</location>
    </subcellularLocation>
</comment>
<accession>A0AAX4PKD4</accession>
<name>A0AAX4PKD4_9CHLO</name>
<dbReference type="Pfam" id="PF14926">
    <property type="entry name" value="CFAP300"/>
    <property type="match status" value="1"/>
</dbReference>
<keyword evidence="8" id="KW-0282">Flagellum</keyword>
<evidence type="ECO:0000256" key="4">
    <source>
        <dbReference type="ARBA" id="ARBA00022490"/>
    </source>
</evidence>
<evidence type="ECO:0000256" key="3">
    <source>
        <dbReference type="ARBA" id="ARBA00022174"/>
    </source>
</evidence>
<dbReference type="EMBL" id="CP151514">
    <property type="protein sequence ID" value="WZN66139.1"/>
    <property type="molecule type" value="Genomic_DNA"/>
</dbReference>
<dbReference type="AlphaFoldDB" id="A0AAX4PKD4"/>
<evidence type="ECO:0000256" key="6">
    <source>
        <dbReference type="ARBA" id="ARBA00023273"/>
    </source>
</evidence>
<dbReference type="InterPro" id="IPR029416">
    <property type="entry name" value="CFAP300"/>
</dbReference>
<reference evidence="8 9" key="1">
    <citation type="submission" date="2024-03" db="EMBL/GenBank/DDBJ databases">
        <title>Complete genome sequence of the green alga Chloropicon roscoffensis RCC1871.</title>
        <authorList>
            <person name="Lemieux C."/>
            <person name="Pombert J.-F."/>
            <person name="Otis C."/>
            <person name="Turmel M."/>
        </authorList>
    </citation>
    <scope>NUCLEOTIDE SEQUENCE [LARGE SCALE GENOMIC DNA]</scope>
    <source>
        <strain evidence="8 9">RCC1871</strain>
    </source>
</reference>
<keyword evidence="8" id="KW-0969">Cilium</keyword>
<feature type="compositionally biased region" description="Low complexity" evidence="7">
    <location>
        <begin position="28"/>
        <end position="38"/>
    </location>
</feature>
<keyword evidence="4" id="KW-0963">Cytoplasm</keyword>
<evidence type="ECO:0000256" key="5">
    <source>
        <dbReference type="ARBA" id="ARBA00023212"/>
    </source>
</evidence>
<proteinExistence type="inferred from homology"/>
<gene>
    <name evidence="8" type="ORF">HKI87_14g77040</name>
</gene>
<dbReference type="GO" id="GO:0005930">
    <property type="term" value="C:axoneme"/>
    <property type="evidence" value="ECO:0007669"/>
    <property type="project" value="UniProtKB-SubCell"/>
</dbReference>
<evidence type="ECO:0000256" key="1">
    <source>
        <dbReference type="ARBA" id="ARBA00004430"/>
    </source>
</evidence>
<dbReference type="PANTHER" id="PTHR31078:SF1">
    <property type="entry name" value="CILIA- AND FLAGELLA-ASSOCIATED PROTEIN 300"/>
    <property type="match status" value="1"/>
</dbReference>
<keyword evidence="5" id="KW-0206">Cytoskeleton</keyword>
<evidence type="ECO:0000313" key="8">
    <source>
        <dbReference type="EMBL" id="WZN66139.1"/>
    </source>
</evidence>
<comment type="similarity">
    <text evidence="2">Belongs to the CFAP300 family.</text>
</comment>
<evidence type="ECO:0000313" key="9">
    <source>
        <dbReference type="Proteomes" id="UP001472866"/>
    </source>
</evidence>
<dbReference type="Proteomes" id="UP001472866">
    <property type="component" value="Chromosome 14"/>
</dbReference>
<evidence type="ECO:0000256" key="2">
    <source>
        <dbReference type="ARBA" id="ARBA00009205"/>
    </source>
</evidence>